<keyword evidence="4" id="KW-0521">NADP</keyword>
<dbReference type="InterPro" id="IPR023753">
    <property type="entry name" value="FAD/NAD-binding_dom"/>
</dbReference>
<feature type="binding site" evidence="8">
    <location>
        <position position="116"/>
    </location>
    <ligand>
        <name>FAD</name>
        <dbReference type="ChEBI" id="CHEBI:57692"/>
    </ligand>
</feature>
<dbReference type="SUPFAM" id="SSF51905">
    <property type="entry name" value="FAD/NAD(P)-binding domain"/>
    <property type="match status" value="1"/>
</dbReference>
<keyword evidence="6" id="KW-1015">Disulfide bond</keyword>
<dbReference type="PIRSF" id="PIRSF000350">
    <property type="entry name" value="Mercury_reductase_MerA"/>
    <property type="match status" value="1"/>
</dbReference>
<dbReference type="PRINTS" id="PR00368">
    <property type="entry name" value="FADPNR"/>
</dbReference>
<feature type="binding site" evidence="8">
    <location>
        <begin position="177"/>
        <end position="184"/>
    </location>
    <ligand>
        <name>NAD(+)</name>
        <dbReference type="ChEBI" id="CHEBI:57540"/>
    </ligand>
</feature>
<evidence type="ECO:0000256" key="8">
    <source>
        <dbReference type="PIRSR" id="PIRSR000350-3"/>
    </source>
</evidence>
<feature type="binding site" evidence="8">
    <location>
        <position position="262"/>
    </location>
    <ligand>
        <name>NAD(+)</name>
        <dbReference type="ChEBI" id="CHEBI:57540"/>
    </ligand>
</feature>
<dbReference type="Pfam" id="PF02852">
    <property type="entry name" value="Pyr_redox_dim"/>
    <property type="match status" value="1"/>
</dbReference>
<dbReference type="PRINTS" id="PR00411">
    <property type="entry name" value="PNDRDTASEI"/>
</dbReference>
<evidence type="ECO:0000256" key="4">
    <source>
        <dbReference type="ARBA" id="ARBA00022857"/>
    </source>
</evidence>
<dbReference type="InterPro" id="IPR036188">
    <property type="entry name" value="FAD/NAD-bd_sf"/>
</dbReference>
<dbReference type="Gene3D" id="3.50.50.60">
    <property type="entry name" value="FAD/NAD(P)-binding domain"/>
    <property type="match status" value="2"/>
</dbReference>
<dbReference type="EMBL" id="CP015230">
    <property type="protein sequence ID" value="ANP39390.1"/>
    <property type="molecule type" value="Genomic_DNA"/>
</dbReference>
<accession>A0A1B0ZYI4</accession>
<dbReference type="SUPFAM" id="SSF55424">
    <property type="entry name" value="FAD/NAD-linked reductases, dimerisation (C-terminal) domain"/>
    <property type="match status" value="1"/>
</dbReference>
<evidence type="ECO:0000256" key="5">
    <source>
        <dbReference type="ARBA" id="ARBA00023002"/>
    </source>
</evidence>
<dbReference type="InterPro" id="IPR001100">
    <property type="entry name" value="Pyr_nuc-diS_OxRdtase"/>
</dbReference>
<feature type="disulfide bond" description="Redox-active" evidence="9">
    <location>
        <begin position="43"/>
        <end position="48"/>
    </location>
</feature>
<dbReference type="GO" id="GO:0050660">
    <property type="term" value="F:flavin adenine dinucleotide binding"/>
    <property type="evidence" value="ECO:0007669"/>
    <property type="project" value="TreeGrafter"/>
</dbReference>
<proteinExistence type="inferred from homology"/>
<keyword evidence="8" id="KW-0520">NAD</keyword>
<dbReference type="Pfam" id="PF07992">
    <property type="entry name" value="Pyr_redox_2"/>
    <property type="match status" value="1"/>
</dbReference>
<dbReference type="FunFam" id="3.30.390.30:FF:000001">
    <property type="entry name" value="Dihydrolipoyl dehydrogenase"/>
    <property type="match status" value="1"/>
</dbReference>
<evidence type="ECO:0000256" key="10">
    <source>
        <dbReference type="RuleBase" id="RU003691"/>
    </source>
</evidence>
<comment type="similarity">
    <text evidence="1 10">Belongs to the class-I pyridine nucleotide-disulfide oxidoreductase family.</text>
</comment>
<feature type="domain" description="FAD/NAD(P)-binding" evidence="12">
    <location>
        <begin position="7"/>
        <end position="315"/>
    </location>
</feature>
<dbReference type="GO" id="GO:0003955">
    <property type="term" value="F:NAD(P)H dehydrogenase (quinone) activity"/>
    <property type="evidence" value="ECO:0007669"/>
    <property type="project" value="TreeGrafter"/>
</dbReference>
<protein>
    <submittedName>
        <fullName evidence="13">Dihydrolipoamide dehydrogenase</fullName>
    </submittedName>
</protein>
<feature type="binding site" evidence="8">
    <location>
        <position position="52"/>
    </location>
    <ligand>
        <name>FAD</name>
        <dbReference type="ChEBI" id="CHEBI:57692"/>
    </ligand>
</feature>
<dbReference type="KEGG" id="rmb:K529_001305"/>
<dbReference type="PANTHER" id="PTHR43014">
    <property type="entry name" value="MERCURIC REDUCTASE"/>
    <property type="match status" value="1"/>
</dbReference>
<gene>
    <name evidence="13" type="ORF">K529_001305</name>
</gene>
<evidence type="ECO:0000259" key="11">
    <source>
        <dbReference type="Pfam" id="PF02852"/>
    </source>
</evidence>
<dbReference type="AlphaFoldDB" id="A0A1B0ZYI4"/>
<dbReference type="STRING" id="1265309.K529_001305"/>
<sequence>MQSIKCDLLIIGAGSGGLSLAAGASQMGADVVLLEAHKMGGDCLNYGCVPSKALLASGHMAHAQAHGAAFGIADHAPQVDYAAAKGHVQEVIDTIAPVDSQERFEGFGVRVIREQGRFVSPNEVEAGETRITARRIVVATGSSPFVPPIPGLEDVPYLTNETLWELKERPAHLIVIGGGPIGMEMAQAHRRLGSKITVLEAQGALGRDDPEAAAFVLERLRGEGIDIREHTAAQAVRQEAGQIVVQTSAGTVSGSHLLVAVGRKPNIDGLNLAAAGVDVTRAGIKVGPDLRSSNSKVYAIGDVAGQGQFTHLAGYHASVIIRSLLFALPAKAKGDHIPRATYTDPEIAQVGLTEAEAREKYEGRLEVARFDYGHNDRAIATRQARGFIKVMVVRGRPVGATIAGHQAGELIATWSLAIANAMKMSQIAAMVAPYPTIAELNKRVAGAYFSPRLFENSGIKRVVRLVQRWLP</sequence>
<evidence type="ECO:0000256" key="6">
    <source>
        <dbReference type="ARBA" id="ARBA00023157"/>
    </source>
</evidence>
<comment type="cofactor">
    <cofactor evidence="8">
        <name>FAD</name>
        <dbReference type="ChEBI" id="CHEBI:57692"/>
    </cofactor>
    <text evidence="8">Binds 1 FAD per subunit.</text>
</comment>
<feature type="binding site" evidence="8">
    <location>
        <position position="200"/>
    </location>
    <ligand>
        <name>NAD(+)</name>
        <dbReference type="ChEBI" id="CHEBI:57540"/>
    </ligand>
</feature>
<dbReference type="RefSeq" id="WP_046002738.1">
    <property type="nucleotide sequence ID" value="NZ_CP015230.1"/>
</dbReference>
<dbReference type="GO" id="GO:0016668">
    <property type="term" value="F:oxidoreductase activity, acting on a sulfur group of donors, NAD(P) as acceptor"/>
    <property type="evidence" value="ECO:0007669"/>
    <property type="project" value="InterPro"/>
</dbReference>
<keyword evidence="2 10" id="KW-0285">Flavoprotein</keyword>
<name>A0A1B0ZYI4_9RHOB</name>
<reference evidence="13 14" key="1">
    <citation type="journal article" date="2016" name="ISME J.">
        <title>Global occurrence and heterogeneity of the Roseobacter-clade species Ruegeria mobilis.</title>
        <authorList>
            <person name="Sonnenschein E."/>
            <person name="Gram L."/>
        </authorList>
    </citation>
    <scope>NUCLEOTIDE SEQUENCE [LARGE SCALE GENOMIC DNA]</scope>
    <source>
        <strain evidence="13 14">F1926</strain>
    </source>
</reference>
<evidence type="ECO:0000256" key="3">
    <source>
        <dbReference type="ARBA" id="ARBA00022827"/>
    </source>
</evidence>
<organism evidence="13 14">
    <name type="scientific">Tritonibacter mobilis F1926</name>
    <dbReference type="NCBI Taxonomy" id="1265309"/>
    <lineage>
        <taxon>Bacteria</taxon>
        <taxon>Pseudomonadati</taxon>
        <taxon>Pseudomonadota</taxon>
        <taxon>Alphaproteobacteria</taxon>
        <taxon>Rhodobacterales</taxon>
        <taxon>Paracoccaceae</taxon>
        <taxon>Tritonibacter</taxon>
    </lineage>
</organism>
<dbReference type="GeneID" id="28248427"/>
<evidence type="ECO:0000313" key="13">
    <source>
        <dbReference type="EMBL" id="ANP39390.1"/>
    </source>
</evidence>
<keyword evidence="7 10" id="KW-0676">Redox-active center</keyword>
<dbReference type="Proteomes" id="UP000013243">
    <property type="component" value="Chromosome"/>
</dbReference>
<keyword evidence="3 8" id="KW-0274">FAD</keyword>
<keyword evidence="8" id="KW-0547">Nucleotide-binding</keyword>
<evidence type="ECO:0000259" key="12">
    <source>
        <dbReference type="Pfam" id="PF07992"/>
    </source>
</evidence>
<evidence type="ECO:0000256" key="9">
    <source>
        <dbReference type="PIRSR" id="PIRSR000350-4"/>
    </source>
</evidence>
<evidence type="ECO:0000256" key="2">
    <source>
        <dbReference type="ARBA" id="ARBA00022630"/>
    </source>
</evidence>
<feature type="binding site" evidence="8">
    <location>
        <begin position="140"/>
        <end position="142"/>
    </location>
    <ligand>
        <name>FAD</name>
        <dbReference type="ChEBI" id="CHEBI:57692"/>
    </ligand>
</feature>
<feature type="domain" description="Pyridine nucleotide-disulphide oxidoreductase dimerisation" evidence="11">
    <location>
        <begin position="337"/>
        <end position="440"/>
    </location>
</feature>
<dbReference type="InterPro" id="IPR004099">
    <property type="entry name" value="Pyr_nucl-diS_OxRdtase_dimer"/>
</dbReference>
<feature type="binding site" evidence="8">
    <location>
        <position position="302"/>
    </location>
    <ligand>
        <name>FAD</name>
        <dbReference type="ChEBI" id="CHEBI:57692"/>
    </ligand>
</feature>
<evidence type="ECO:0000256" key="7">
    <source>
        <dbReference type="ARBA" id="ARBA00023284"/>
    </source>
</evidence>
<evidence type="ECO:0000313" key="14">
    <source>
        <dbReference type="Proteomes" id="UP000013243"/>
    </source>
</evidence>
<dbReference type="InterPro" id="IPR016156">
    <property type="entry name" value="FAD/NAD-linked_Rdtase_dimer_sf"/>
</dbReference>
<evidence type="ECO:0000256" key="1">
    <source>
        <dbReference type="ARBA" id="ARBA00007532"/>
    </source>
</evidence>
<dbReference type="OrthoDB" id="9776382at2"/>
<dbReference type="PROSITE" id="PS00076">
    <property type="entry name" value="PYRIDINE_REDOX_1"/>
    <property type="match status" value="1"/>
</dbReference>
<keyword evidence="5 10" id="KW-0560">Oxidoreductase</keyword>
<dbReference type="PANTHER" id="PTHR43014:SF2">
    <property type="entry name" value="MERCURIC REDUCTASE"/>
    <property type="match status" value="1"/>
</dbReference>
<dbReference type="InterPro" id="IPR012999">
    <property type="entry name" value="Pyr_OxRdtase_I_AS"/>
</dbReference>
<dbReference type="Gene3D" id="3.30.390.30">
    <property type="match status" value="1"/>
</dbReference>